<accession>A0ABQ8BTP3</accession>
<evidence type="ECO:0000256" key="12">
    <source>
        <dbReference type="SAM" id="Phobius"/>
    </source>
</evidence>
<dbReference type="EMBL" id="JAGKQM010000010">
    <property type="protein sequence ID" value="KAH0907733.1"/>
    <property type="molecule type" value="Genomic_DNA"/>
</dbReference>
<proteinExistence type="inferred from homology"/>
<evidence type="ECO:0000256" key="3">
    <source>
        <dbReference type="ARBA" id="ARBA00012513"/>
    </source>
</evidence>
<feature type="non-terminal residue" evidence="15">
    <location>
        <position position="1"/>
    </location>
</feature>
<dbReference type="Pfam" id="PF00069">
    <property type="entry name" value="Pkinase"/>
    <property type="match status" value="2"/>
</dbReference>
<dbReference type="PANTHER" id="PTHR43895">
    <property type="entry name" value="CALCIUM/CALMODULIN-DEPENDENT PROTEIN KINASE KINASE-RELATED"/>
    <property type="match status" value="1"/>
</dbReference>
<feature type="binding site" evidence="11">
    <location>
        <position position="534"/>
    </location>
    <ligand>
        <name>ATP</name>
        <dbReference type="ChEBI" id="CHEBI:30616"/>
    </ligand>
</feature>
<evidence type="ECO:0000256" key="8">
    <source>
        <dbReference type="ARBA" id="ARBA00022840"/>
    </source>
</evidence>
<dbReference type="PANTHER" id="PTHR43895:SF120">
    <property type="entry name" value="CBL-INTERACTING SERINE_THREONINE-PROTEIN KINASE 2"/>
    <property type="match status" value="1"/>
</dbReference>
<evidence type="ECO:0000256" key="7">
    <source>
        <dbReference type="ARBA" id="ARBA00022777"/>
    </source>
</evidence>
<dbReference type="InterPro" id="IPR000719">
    <property type="entry name" value="Prot_kinase_dom"/>
</dbReference>
<protein>
    <recommendedName>
        <fullName evidence="3">non-specific serine/threonine protein kinase</fullName>
        <ecNumber evidence="3">2.7.11.1</ecNumber>
    </recommendedName>
</protein>
<feature type="transmembrane region" description="Helical" evidence="12">
    <location>
        <begin position="688"/>
        <end position="707"/>
    </location>
</feature>
<dbReference type="Proteomes" id="UP000824890">
    <property type="component" value="Unassembled WGS sequence"/>
</dbReference>
<comment type="catalytic activity">
    <reaction evidence="9">
        <text>L-threonyl-[protein] + ATP = O-phospho-L-threonyl-[protein] + ADP + H(+)</text>
        <dbReference type="Rhea" id="RHEA:46608"/>
        <dbReference type="Rhea" id="RHEA-COMP:11060"/>
        <dbReference type="Rhea" id="RHEA-COMP:11605"/>
        <dbReference type="ChEBI" id="CHEBI:15378"/>
        <dbReference type="ChEBI" id="CHEBI:30013"/>
        <dbReference type="ChEBI" id="CHEBI:30616"/>
        <dbReference type="ChEBI" id="CHEBI:61977"/>
        <dbReference type="ChEBI" id="CHEBI:456216"/>
        <dbReference type="EC" id="2.7.11.1"/>
    </reaction>
</comment>
<comment type="caution">
    <text evidence="15">The sequence shown here is derived from an EMBL/GenBank/DDBJ whole genome shotgun (WGS) entry which is preliminary data.</text>
</comment>
<dbReference type="SMART" id="SM00220">
    <property type="entry name" value="S_TKc"/>
    <property type="match status" value="2"/>
</dbReference>
<feature type="domain" description="Protein kinase" evidence="13">
    <location>
        <begin position="33"/>
        <end position="287"/>
    </location>
</feature>
<comment type="cofactor">
    <cofactor evidence="1">
        <name>Mn(2+)</name>
        <dbReference type="ChEBI" id="CHEBI:29035"/>
    </cofactor>
</comment>
<dbReference type="InterPro" id="IPR008271">
    <property type="entry name" value="Ser/Thr_kinase_AS"/>
</dbReference>
<evidence type="ECO:0000256" key="9">
    <source>
        <dbReference type="ARBA" id="ARBA00047899"/>
    </source>
</evidence>
<keyword evidence="16" id="KW-1185">Reference proteome</keyword>
<evidence type="ECO:0000256" key="5">
    <source>
        <dbReference type="ARBA" id="ARBA00022679"/>
    </source>
</evidence>
<evidence type="ECO:0000259" key="13">
    <source>
        <dbReference type="PROSITE" id="PS50011"/>
    </source>
</evidence>
<evidence type="ECO:0000313" key="16">
    <source>
        <dbReference type="Proteomes" id="UP000824890"/>
    </source>
</evidence>
<dbReference type="SUPFAM" id="SSF56112">
    <property type="entry name" value="Protein kinase-like (PK-like)"/>
    <property type="match status" value="2"/>
</dbReference>
<keyword evidence="4" id="KW-0723">Serine/threonine-protein kinase</keyword>
<gene>
    <name evidence="15" type="ORF">HID58_039560</name>
</gene>
<evidence type="ECO:0000256" key="1">
    <source>
        <dbReference type="ARBA" id="ARBA00001936"/>
    </source>
</evidence>
<dbReference type="CDD" id="cd12195">
    <property type="entry name" value="CIPK_C"/>
    <property type="match status" value="2"/>
</dbReference>
<dbReference type="PROSITE" id="PS50816">
    <property type="entry name" value="NAF"/>
    <property type="match status" value="2"/>
</dbReference>
<feature type="binding site" evidence="11">
    <location>
        <position position="62"/>
    </location>
    <ligand>
        <name>ATP</name>
        <dbReference type="ChEBI" id="CHEBI:30616"/>
    </ligand>
</feature>
<comment type="catalytic activity">
    <reaction evidence="10">
        <text>L-seryl-[protein] + ATP = O-phospho-L-seryl-[protein] + ADP + H(+)</text>
        <dbReference type="Rhea" id="RHEA:17989"/>
        <dbReference type="Rhea" id="RHEA-COMP:9863"/>
        <dbReference type="Rhea" id="RHEA-COMP:11604"/>
        <dbReference type="ChEBI" id="CHEBI:15378"/>
        <dbReference type="ChEBI" id="CHEBI:29999"/>
        <dbReference type="ChEBI" id="CHEBI:30616"/>
        <dbReference type="ChEBI" id="CHEBI:83421"/>
        <dbReference type="ChEBI" id="CHEBI:456216"/>
        <dbReference type="EC" id="2.7.11.1"/>
    </reaction>
</comment>
<feature type="domain" description="Protein kinase" evidence="13">
    <location>
        <begin position="505"/>
        <end position="759"/>
    </location>
</feature>
<dbReference type="Pfam" id="PF03822">
    <property type="entry name" value="NAF"/>
    <property type="match status" value="2"/>
</dbReference>
<sequence length="933" mass="104871">KSPSPLVSDSLPKVSNLSPIIGNGEQTECLNRQIRGRLLGQGTFAKVYYGRSVHTNESVAIKMIDKEKVLRVGLSDQIKREISVMRIAKHPNVVSLHEVMATKSRIYFVIEYCKGGELFNKVKKGKLREDVAWKYFHQLINAVDFCHSRGVYHRDIKPENLLLDDNENLKVSDFGLSALADCKRADGLLHTTCGTPAYVAPEVINRKGYDGTKADIWSCGVVLFVLLAGYLPFHDSNLMEMYRKIGKADFKCPNWFAPEAKRLLCKMLDPNHESRISIARIRESSWFRKGLHLKQKKMDKQLRETTVIPTVEVGESSGSSSENGDSLHEEAAAQLAYLNAFDIISLSAGFDLGGLFGDANDKRESRFASRKPAAEIISKLEEVARGLNLNIRKQDAGLFKLEGSKEGRKGALSMDAEIFQVTQTFHLVEVKKCDGDTVEYQRLVEEDLRPALGDVVWVWQGDKEKEEQLKRGLQDEQGVEQHSEPLSKICRLRMENKPSMLTDRYEVGRLLGQGNFAKVFYGRSVHTNESVAIKMIDKDKLKKVGHSEQIKREISVMSLAKHPNIVNLHEVMATKTKIYLVLEYCKGGELFKKMVKGKLAENVAWKYFHQLIDAVDFCHSRGVYHRDIKPENLLLDEHDNLKVSDFGLSALAESKRADGLLHTACGSHAYACPEIVNRKGYDGTKADVWSCGVVLFVLLTGYLPFYASNLMDMYRKIGKAQFKCPREFPPEAKRLLSKMLDPNPESRITISKIKESSWFKKGLPMKQKRIEKEAVGGSGSGSGPSEPPPQVSSMNAFDIIALSSGLALGGLFGEVYSKKESKFTSRKPASEIICKLEEVAKGLKMKIRKQEAGLFKMEGGKEGRKGRLLIDAEIFEVTETFHLVEVKKCSGDTMEYQRMVEEDLRPALADIVWVWQGENEHVLRGLKEGQEPL</sequence>
<keyword evidence="12" id="KW-0472">Membrane</keyword>
<name>A0ABQ8BTP3_BRANA</name>
<keyword evidence="6 11" id="KW-0547">Nucleotide-binding</keyword>
<evidence type="ECO:0000256" key="4">
    <source>
        <dbReference type="ARBA" id="ARBA00022527"/>
    </source>
</evidence>
<dbReference type="InterPro" id="IPR017441">
    <property type="entry name" value="Protein_kinase_ATP_BS"/>
</dbReference>
<dbReference type="InterPro" id="IPR004041">
    <property type="entry name" value="NAF_dom"/>
</dbReference>
<dbReference type="PROSITE" id="PS00108">
    <property type="entry name" value="PROTEIN_KINASE_ST"/>
    <property type="match status" value="2"/>
</dbReference>
<dbReference type="EC" id="2.7.11.1" evidence="3"/>
<dbReference type="Gene3D" id="1.10.510.10">
    <property type="entry name" value="Transferase(Phosphotransferase) domain 1"/>
    <property type="match status" value="2"/>
</dbReference>
<keyword evidence="8 11" id="KW-0067">ATP-binding</keyword>
<keyword evidence="5" id="KW-0808">Transferase</keyword>
<organism evidence="15 16">
    <name type="scientific">Brassica napus</name>
    <name type="common">Rape</name>
    <dbReference type="NCBI Taxonomy" id="3708"/>
    <lineage>
        <taxon>Eukaryota</taxon>
        <taxon>Viridiplantae</taxon>
        <taxon>Streptophyta</taxon>
        <taxon>Embryophyta</taxon>
        <taxon>Tracheophyta</taxon>
        <taxon>Spermatophyta</taxon>
        <taxon>Magnoliopsida</taxon>
        <taxon>eudicotyledons</taxon>
        <taxon>Gunneridae</taxon>
        <taxon>Pentapetalae</taxon>
        <taxon>rosids</taxon>
        <taxon>malvids</taxon>
        <taxon>Brassicales</taxon>
        <taxon>Brassicaceae</taxon>
        <taxon>Brassiceae</taxon>
        <taxon>Brassica</taxon>
    </lineage>
</organism>
<evidence type="ECO:0000313" key="15">
    <source>
        <dbReference type="EMBL" id="KAH0907733.1"/>
    </source>
</evidence>
<evidence type="ECO:0000259" key="14">
    <source>
        <dbReference type="PROSITE" id="PS50816"/>
    </source>
</evidence>
<dbReference type="InterPro" id="IPR011009">
    <property type="entry name" value="Kinase-like_dom_sf"/>
</dbReference>
<feature type="domain" description="NAF" evidence="14">
    <location>
        <begin position="789"/>
        <end position="813"/>
    </location>
</feature>
<dbReference type="PROSITE" id="PS50011">
    <property type="entry name" value="PROTEIN_KINASE_DOM"/>
    <property type="match status" value="2"/>
</dbReference>
<dbReference type="PROSITE" id="PS00107">
    <property type="entry name" value="PROTEIN_KINASE_ATP"/>
    <property type="match status" value="2"/>
</dbReference>
<evidence type="ECO:0000256" key="2">
    <source>
        <dbReference type="ARBA" id="ARBA00006234"/>
    </source>
</evidence>
<evidence type="ECO:0000256" key="10">
    <source>
        <dbReference type="ARBA" id="ARBA00048679"/>
    </source>
</evidence>
<dbReference type="Gene3D" id="3.30.310.80">
    <property type="entry name" value="Kinase associated domain 1, KA1"/>
    <property type="match status" value="2"/>
</dbReference>
<dbReference type="InterPro" id="IPR018451">
    <property type="entry name" value="NAF/FISL_domain"/>
</dbReference>
<comment type="similarity">
    <text evidence="2">Belongs to the protein kinase superfamily. CAMK Ser/Thr protein kinase family. SNF1 subfamily.</text>
</comment>
<reference evidence="15 16" key="1">
    <citation type="submission" date="2021-05" db="EMBL/GenBank/DDBJ databases">
        <title>Genome Assembly of Synthetic Allotetraploid Brassica napus Reveals Homoeologous Exchanges between Subgenomes.</title>
        <authorList>
            <person name="Davis J.T."/>
        </authorList>
    </citation>
    <scope>NUCLEOTIDE SEQUENCE [LARGE SCALE GENOMIC DNA]</scope>
    <source>
        <strain evidence="16">cv. Da-Ae</strain>
        <tissue evidence="15">Seedling</tissue>
    </source>
</reference>
<evidence type="ECO:0000256" key="11">
    <source>
        <dbReference type="PROSITE-ProRule" id="PRU10141"/>
    </source>
</evidence>
<keyword evidence="7" id="KW-0418">Kinase</keyword>
<keyword evidence="12" id="KW-1133">Transmembrane helix</keyword>
<feature type="domain" description="NAF" evidence="14">
    <location>
        <begin position="333"/>
        <end position="357"/>
    </location>
</feature>
<keyword evidence="12" id="KW-0812">Transmembrane</keyword>
<evidence type="ECO:0000256" key="6">
    <source>
        <dbReference type="ARBA" id="ARBA00022741"/>
    </source>
</evidence>